<evidence type="ECO:0000313" key="9">
    <source>
        <dbReference type="EMBL" id="VDM83684.1"/>
    </source>
</evidence>
<dbReference type="EMBL" id="UYYB01124598">
    <property type="protein sequence ID" value="VDM83684.1"/>
    <property type="molecule type" value="Genomic_DNA"/>
</dbReference>
<dbReference type="PROSITE" id="PS51767">
    <property type="entry name" value="PEPTIDASE_A1"/>
    <property type="match status" value="1"/>
</dbReference>
<organism evidence="9 10">
    <name type="scientific">Strongylus vulgaris</name>
    <name type="common">Blood worm</name>
    <dbReference type="NCBI Taxonomy" id="40348"/>
    <lineage>
        <taxon>Eukaryota</taxon>
        <taxon>Metazoa</taxon>
        <taxon>Ecdysozoa</taxon>
        <taxon>Nematoda</taxon>
        <taxon>Chromadorea</taxon>
        <taxon>Rhabditida</taxon>
        <taxon>Rhabditina</taxon>
        <taxon>Rhabditomorpha</taxon>
        <taxon>Strongyloidea</taxon>
        <taxon>Strongylidae</taxon>
        <taxon>Strongylus</taxon>
    </lineage>
</organism>
<dbReference type="PANTHER" id="PTHR47966:SF8">
    <property type="entry name" value="ASPARTIC PROTEASE 1-RELATED"/>
    <property type="match status" value="1"/>
</dbReference>
<dbReference type="PANTHER" id="PTHR47966">
    <property type="entry name" value="BETA-SITE APP-CLEAVING ENZYME, ISOFORM A-RELATED"/>
    <property type="match status" value="1"/>
</dbReference>
<dbReference type="FunFam" id="2.40.70.10:FF:000052">
    <property type="entry name" value="ASpartyl Protease"/>
    <property type="match status" value="1"/>
</dbReference>
<feature type="non-terminal residue" evidence="9">
    <location>
        <position position="1"/>
    </location>
</feature>
<evidence type="ECO:0000256" key="6">
    <source>
        <dbReference type="ARBA" id="ARBA00023180"/>
    </source>
</evidence>
<keyword evidence="10" id="KW-1185">Reference proteome</keyword>
<evidence type="ECO:0000256" key="7">
    <source>
        <dbReference type="PIRSR" id="PIRSR601461-2"/>
    </source>
</evidence>
<keyword evidence="4" id="KW-0064">Aspartyl protease</keyword>
<keyword evidence="2" id="KW-0645">Protease</keyword>
<proteinExistence type="inferred from homology"/>
<reference evidence="9 10" key="1">
    <citation type="submission" date="2018-11" db="EMBL/GenBank/DDBJ databases">
        <authorList>
            <consortium name="Pathogen Informatics"/>
        </authorList>
    </citation>
    <scope>NUCLEOTIDE SEQUENCE [LARGE SCALE GENOMIC DNA]</scope>
</reference>
<dbReference type="AlphaFoldDB" id="A0A3P7JXM3"/>
<dbReference type="Proteomes" id="UP000270094">
    <property type="component" value="Unassembled WGS sequence"/>
</dbReference>
<evidence type="ECO:0000256" key="1">
    <source>
        <dbReference type="ARBA" id="ARBA00007447"/>
    </source>
</evidence>
<dbReference type="Gene3D" id="2.40.70.10">
    <property type="entry name" value="Acid Proteases"/>
    <property type="match status" value="2"/>
</dbReference>
<evidence type="ECO:0000259" key="8">
    <source>
        <dbReference type="PROSITE" id="PS51767"/>
    </source>
</evidence>
<protein>
    <recommendedName>
        <fullName evidence="8">Peptidase A1 domain-containing protein</fullName>
    </recommendedName>
</protein>
<keyword evidence="5" id="KW-0378">Hydrolase</keyword>
<dbReference type="InterPro" id="IPR033121">
    <property type="entry name" value="PEPTIDASE_A1"/>
</dbReference>
<evidence type="ECO:0000256" key="3">
    <source>
        <dbReference type="ARBA" id="ARBA00022729"/>
    </source>
</evidence>
<dbReference type="CDD" id="cd05471">
    <property type="entry name" value="pepsin_like"/>
    <property type="match status" value="1"/>
</dbReference>
<keyword evidence="7" id="KW-1015">Disulfide bond</keyword>
<sequence length="241" mass="26691">LAIPKQEFGVATQIAEVFGYQPVDGILGLGWPELATEKVVPPMQNILSQLDKPIFTVWLDRKLTPSKGDNGGLITYGDYDLKNCAPDVNFIQLSSLTYWQFPMQGFSIGNYTKKKMEQVISDTGTSWIGAPKGVVAAIAQEINAKYDPVNELLTVPCSTMWTQPDLVFTINGISYNVPSVQYILDIELGNDKCAVTFFTMDSVGFGPAWILGDAWIRTYCNIHDIGQKRIGFSKAIHTELQ</sequence>
<dbReference type="PRINTS" id="PR00792">
    <property type="entry name" value="PEPSIN"/>
</dbReference>
<gene>
    <name evidence="9" type="ORF">SVUK_LOCUS18682</name>
</gene>
<dbReference type="InterPro" id="IPR034164">
    <property type="entry name" value="Pepsin-like_dom"/>
</dbReference>
<evidence type="ECO:0000256" key="4">
    <source>
        <dbReference type="ARBA" id="ARBA00022750"/>
    </source>
</evidence>
<dbReference type="GO" id="GO:0006508">
    <property type="term" value="P:proteolysis"/>
    <property type="evidence" value="ECO:0007669"/>
    <property type="project" value="UniProtKB-KW"/>
</dbReference>
<dbReference type="OrthoDB" id="5853681at2759"/>
<feature type="disulfide bond" evidence="7">
    <location>
        <begin position="157"/>
        <end position="193"/>
    </location>
</feature>
<feature type="domain" description="Peptidase A1" evidence="8">
    <location>
        <begin position="1"/>
        <end position="233"/>
    </location>
</feature>
<dbReference type="Pfam" id="PF00026">
    <property type="entry name" value="Asp"/>
    <property type="match status" value="1"/>
</dbReference>
<dbReference type="SUPFAM" id="SSF50630">
    <property type="entry name" value="Acid proteases"/>
    <property type="match status" value="1"/>
</dbReference>
<evidence type="ECO:0000256" key="2">
    <source>
        <dbReference type="ARBA" id="ARBA00022670"/>
    </source>
</evidence>
<dbReference type="GO" id="GO:0005764">
    <property type="term" value="C:lysosome"/>
    <property type="evidence" value="ECO:0007669"/>
    <property type="project" value="TreeGrafter"/>
</dbReference>
<dbReference type="InterPro" id="IPR021109">
    <property type="entry name" value="Peptidase_aspartic_dom_sf"/>
</dbReference>
<dbReference type="InterPro" id="IPR001461">
    <property type="entry name" value="Aspartic_peptidase_A1"/>
</dbReference>
<keyword evidence="3" id="KW-0732">Signal</keyword>
<name>A0A3P7JXM3_STRVU</name>
<evidence type="ECO:0000313" key="10">
    <source>
        <dbReference type="Proteomes" id="UP000270094"/>
    </source>
</evidence>
<evidence type="ECO:0000256" key="5">
    <source>
        <dbReference type="ARBA" id="ARBA00022801"/>
    </source>
</evidence>
<keyword evidence="6" id="KW-0325">Glycoprotein</keyword>
<accession>A0A3P7JXM3</accession>
<dbReference type="GO" id="GO:0004190">
    <property type="term" value="F:aspartic-type endopeptidase activity"/>
    <property type="evidence" value="ECO:0007669"/>
    <property type="project" value="UniProtKB-KW"/>
</dbReference>
<comment type="similarity">
    <text evidence="1">Belongs to the peptidase A1 family.</text>
</comment>